<accession>A0A0N5AY39</accession>
<comment type="subcellular location">
    <subcellularLocation>
        <location evidence="2">Cytoplasm</location>
    </subcellularLocation>
    <subcellularLocation>
        <location evidence="1">Nucleus</location>
    </subcellularLocation>
</comment>
<evidence type="ECO:0000256" key="1">
    <source>
        <dbReference type="ARBA" id="ARBA00004123"/>
    </source>
</evidence>
<reference evidence="6" key="1">
    <citation type="submission" date="2017-02" db="UniProtKB">
        <authorList>
            <consortium name="WormBaseParasite"/>
        </authorList>
    </citation>
    <scope>IDENTIFICATION</scope>
</reference>
<evidence type="ECO:0000313" key="5">
    <source>
        <dbReference type="Proteomes" id="UP000046393"/>
    </source>
</evidence>
<evidence type="ECO:0000256" key="3">
    <source>
        <dbReference type="ARBA" id="ARBA00022490"/>
    </source>
</evidence>
<evidence type="ECO:0000256" key="2">
    <source>
        <dbReference type="ARBA" id="ARBA00004496"/>
    </source>
</evidence>
<protein>
    <submittedName>
        <fullName evidence="6">NudC domain-containing protein 1</fullName>
    </submittedName>
</protein>
<dbReference type="AlphaFoldDB" id="A0A0N5AY39"/>
<proteinExistence type="predicted"/>
<dbReference type="GO" id="GO:0005737">
    <property type="term" value="C:cytoplasm"/>
    <property type="evidence" value="ECO:0007669"/>
    <property type="project" value="UniProtKB-SubCell"/>
</dbReference>
<dbReference type="InterPro" id="IPR037895">
    <property type="entry name" value="NUDCD1"/>
</dbReference>
<name>A0A0N5AY39_9BILA</name>
<dbReference type="WBParaSite" id="SMUV_0000987501-mRNA-1">
    <property type="protein sequence ID" value="SMUV_0000987501-mRNA-1"/>
    <property type="gene ID" value="SMUV_0000987501"/>
</dbReference>
<keyword evidence="4" id="KW-0539">Nucleus</keyword>
<keyword evidence="3" id="KW-0963">Cytoplasm</keyword>
<dbReference type="PANTHER" id="PTHR21664:SF1">
    <property type="entry name" value="NUDC DOMAIN-CONTAINING PROTEIN 1"/>
    <property type="match status" value="1"/>
</dbReference>
<dbReference type="STRING" id="451379.A0A0N5AY39"/>
<dbReference type="Proteomes" id="UP000046393">
    <property type="component" value="Unplaced"/>
</dbReference>
<evidence type="ECO:0000313" key="6">
    <source>
        <dbReference type="WBParaSite" id="SMUV_0000987501-mRNA-1"/>
    </source>
</evidence>
<dbReference type="PANTHER" id="PTHR21664">
    <property type="entry name" value="CHRONIC MYELOGENOUS LEUKEMIA TUMOR ANTIGEN 66"/>
    <property type="match status" value="1"/>
</dbReference>
<dbReference type="GO" id="GO:0005634">
    <property type="term" value="C:nucleus"/>
    <property type="evidence" value="ECO:0007669"/>
    <property type="project" value="UniProtKB-SubCell"/>
</dbReference>
<sequence>MFCIRMDVDGILWSFNSDESQPVVHTTTFDAFGYVEASKNEKKFVTCSSDFKYVAIVETTRRAYIYWQLPKNGEGFKNLEGDQKSIGSSSETSKQCLITLRHQGANCEGDNEFDTNNIIGVYAGKCAFYLLTSKDLFAFVFDYNENQ</sequence>
<keyword evidence="5" id="KW-1185">Reference proteome</keyword>
<evidence type="ECO:0000256" key="4">
    <source>
        <dbReference type="ARBA" id="ARBA00023242"/>
    </source>
</evidence>
<organism evidence="5 6">
    <name type="scientific">Syphacia muris</name>
    <dbReference type="NCBI Taxonomy" id="451379"/>
    <lineage>
        <taxon>Eukaryota</taxon>
        <taxon>Metazoa</taxon>
        <taxon>Ecdysozoa</taxon>
        <taxon>Nematoda</taxon>
        <taxon>Chromadorea</taxon>
        <taxon>Rhabditida</taxon>
        <taxon>Spirurina</taxon>
        <taxon>Oxyuridomorpha</taxon>
        <taxon>Oxyuroidea</taxon>
        <taxon>Oxyuridae</taxon>
        <taxon>Syphacia</taxon>
    </lineage>
</organism>